<dbReference type="PANTHER" id="PTHR38167:SF1">
    <property type="entry name" value="C2H2-TYPE DOMAIN-CONTAINING PROTEIN"/>
    <property type="match status" value="1"/>
</dbReference>
<name>A0ABR1YUY7_9PEZI</name>
<evidence type="ECO:0000313" key="2">
    <source>
        <dbReference type="EMBL" id="KAK8239926.1"/>
    </source>
</evidence>
<gene>
    <name evidence="2" type="ORF">HDK90DRAFT_167936</name>
</gene>
<dbReference type="PANTHER" id="PTHR38167">
    <property type="entry name" value="C2H2-TYPE DOMAIN-CONTAINING PROTEIN"/>
    <property type="match status" value="1"/>
</dbReference>
<sequence length="163" mass="18826">MADSVLTLAIDDADHDRLQKVLKNLCRQSEHAKALIEKELLTSEPADSEEASKDEKKTAPQGKKRPRYSVCEMCREEYDVTKNTDEACTFHDGELGPLEEFWIDTDEEVWGPIDCDENKLQFPKGFKWDCCRKFADSLGCQTGRHEENASEKKKGVKRYKWTY</sequence>
<feature type="region of interest" description="Disordered" evidence="1">
    <location>
        <begin position="37"/>
        <end position="66"/>
    </location>
</feature>
<evidence type="ECO:0000313" key="3">
    <source>
        <dbReference type="Proteomes" id="UP001492380"/>
    </source>
</evidence>
<reference evidence="2 3" key="1">
    <citation type="submission" date="2024-04" db="EMBL/GenBank/DDBJ databases">
        <title>Phyllosticta paracitricarpa is synonymous to the EU quarantine fungus P. citricarpa based on phylogenomic analyses.</title>
        <authorList>
            <consortium name="Lawrence Berkeley National Laboratory"/>
            <person name="Van Ingen-Buijs V.A."/>
            <person name="Van Westerhoven A.C."/>
            <person name="Haridas S."/>
            <person name="Skiadas P."/>
            <person name="Martin F."/>
            <person name="Groenewald J.Z."/>
            <person name="Crous P.W."/>
            <person name="Seidl M.F."/>
        </authorList>
    </citation>
    <scope>NUCLEOTIDE SEQUENCE [LARGE SCALE GENOMIC DNA]</scope>
    <source>
        <strain evidence="2 3">CBS 123374</strain>
    </source>
</reference>
<comment type="caution">
    <text evidence="2">The sequence shown here is derived from an EMBL/GenBank/DDBJ whole genome shotgun (WGS) entry which is preliminary data.</text>
</comment>
<dbReference type="Proteomes" id="UP001492380">
    <property type="component" value="Unassembled WGS sequence"/>
</dbReference>
<organism evidence="2 3">
    <name type="scientific">Phyllosticta capitalensis</name>
    <dbReference type="NCBI Taxonomy" id="121624"/>
    <lineage>
        <taxon>Eukaryota</taxon>
        <taxon>Fungi</taxon>
        <taxon>Dikarya</taxon>
        <taxon>Ascomycota</taxon>
        <taxon>Pezizomycotina</taxon>
        <taxon>Dothideomycetes</taxon>
        <taxon>Dothideomycetes incertae sedis</taxon>
        <taxon>Botryosphaeriales</taxon>
        <taxon>Phyllostictaceae</taxon>
        <taxon>Phyllosticta</taxon>
    </lineage>
</organism>
<proteinExistence type="predicted"/>
<accession>A0ABR1YUY7</accession>
<dbReference type="EMBL" id="JBBWRZ010000003">
    <property type="protein sequence ID" value="KAK8239926.1"/>
    <property type="molecule type" value="Genomic_DNA"/>
</dbReference>
<keyword evidence="3" id="KW-1185">Reference proteome</keyword>
<evidence type="ECO:0000256" key="1">
    <source>
        <dbReference type="SAM" id="MobiDB-lite"/>
    </source>
</evidence>
<protein>
    <submittedName>
        <fullName evidence="2">Uncharacterized protein</fullName>
    </submittedName>
</protein>